<keyword evidence="3" id="KW-1185">Reference proteome</keyword>
<comment type="caution">
    <text evidence="2">The sequence shown here is derived from an EMBL/GenBank/DDBJ whole genome shotgun (WGS) entry which is preliminary data.</text>
</comment>
<keyword evidence="1" id="KW-0472">Membrane</keyword>
<dbReference type="GO" id="GO:0140359">
    <property type="term" value="F:ABC-type transporter activity"/>
    <property type="evidence" value="ECO:0007669"/>
    <property type="project" value="InterPro"/>
</dbReference>
<feature type="transmembrane region" description="Helical" evidence="1">
    <location>
        <begin position="155"/>
        <end position="176"/>
    </location>
</feature>
<dbReference type="RefSeq" id="WP_111350985.1">
    <property type="nucleotide sequence ID" value="NZ_QLII01000002.1"/>
</dbReference>
<feature type="transmembrane region" description="Helical" evidence="1">
    <location>
        <begin position="120"/>
        <end position="143"/>
    </location>
</feature>
<feature type="transmembrane region" description="Helical" evidence="1">
    <location>
        <begin position="229"/>
        <end position="247"/>
    </location>
</feature>
<evidence type="ECO:0000313" key="3">
    <source>
        <dbReference type="Proteomes" id="UP000249016"/>
    </source>
</evidence>
<name>A0A327ND72_9BACT</name>
<dbReference type="GO" id="GO:0005886">
    <property type="term" value="C:plasma membrane"/>
    <property type="evidence" value="ECO:0007669"/>
    <property type="project" value="UniProtKB-SubCell"/>
</dbReference>
<accession>A0A327ND72</accession>
<feature type="transmembrane region" description="Helical" evidence="1">
    <location>
        <begin position="46"/>
        <end position="67"/>
    </location>
</feature>
<dbReference type="Proteomes" id="UP000249016">
    <property type="component" value="Unassembled WGS sequence"/>
</dbReference>
<organism evidence="2 3">
    <name type="scientific">Spirosoma telluris</name>
    <dbReference type="NCBI Taxonomy" id="2183553"/>
    <lineage>
        <taxon>Bacteria</taxon>
        <taxon>Pseudomonadati</taxon>
        <taxon>Bacteroidota</taxon>
        <taxon>Cytophagia</taxon>
        <taxon>Cytophagales</taxon>
        <taxon>Cytophagaceae</taxon>
        <taxon>Spirosoma</taxon>
    </lineage>
</organism>
<keyword evidence="1" id="KW-0812">Transmembrane</keyword>
<feature type="transmembrane region" description="Helical" evidence="1">
    <location>
        <begin position="196"/>
        <end position="217"/>
    </location>
</feature>
<keyword evidence="1" id="KW-1133">Transmembrane helix</keyword>
<dbReference type="EMBL" id="QLII01000002">
    <property type="protein sequence ID" value="RAI73167.1"/>
    <property type="molecule type" value="Genomic_DNA"/>
</dbReference>
<dbReference type="OrthoDB" id="1068411at2"/>
<protein>
    <submittedName>
        <fullName evidence="2">ABC transporter permease</fullName>
    </submittedName>
</protein>
<dbReference type="AlphaFoldDB" id="A0A327ND72"/>
<dbReference type="Pfam" id="PF12679">
    <property type="entry name" value="ABC2_membrane_2"/>
    <property type="match status" value="1"/>
</dbReference>
<feature type="transmembrane region" description="Helical" evidence="1">
    <location>
        <begin position="87"/>
        <end position="114"/>
    </location>
</feature>
<reference evidence="2 3" key="1">
    <citation type="submission" date="2018-06" db="EMBL/GenBank/DDBJ databases">
        <title>Spirosoma sp. HMF3257 Genome sequencing and assembly.</title>
        <authorList>
            <person name="Kang H."/>
            <person name="Cha I."/>
            <person name="Kim H."/>
            <person name="Kang J."/>
            <person name="Joh K."/>
        </authorList>
    </citation>
    <scope>NUCLEOTIDE SEQUENCE [LARGE SCALE GENOMIC DNA]</scope>
    <source>
        <strain evidence="2 3">HMF3257</strain>
    </source>
</reference>
<evidence type="ECO:0000313" key="2">
    <source>
        <dbReference type="EMBL" id="RAI73167.1"/>
    </source>
</evidence>
<proteinExistence type="predicted"/>
<gene>
    <name evidence="2" type="ORF">HMF3257_37920</name>
</gene>
<sequence>MIKVIKYVWLDILQNRIVLAYTVFLLVVSATLFGMETNPSKGLMSLLNIVLMVVPLISLIFTTIHFYNSYEFIELLLAQPINRSKLLLSEFAGVASSLVTAFLVGVGGPVLYYAPGATGAALLAAGVALTLVFVALAFLASVCTRDKAKGIGLALLIWFYFGLLYDGLVLTILFTFSDYPLEKAMLVLTTLNPVDLARIFIMLQMDVSALMGFTGALYQEFFGSALGSLYALGVMGVWIVVPIWAAVRVFCKKDL</sequence>
<feature type="transmembrane region" description="Helical" evidence="1">
    <location>
        <begin position="12"/>
        <end position="34"/>
    </location>
</feature>
<evidence type="ECO:0000256" key="1">
    <source>
        <dbReference type="SAM" id="Phobius"/>
    </source>
</evidence>